<dbReference type="EMBL" id="JMSE01000285">
    <property type="protein sequence ID" value="KDN70821.1"/>
    <property type="molecule type" value="Genomic_DNA"/>
</dbReference>
<sequence>MPRSSCQAVVVLLLAVVAPILLAYSLYGFSRQSGGSRTSLFRLHPLPSAKASTTKICAALHALRAIAPDDPSSAPTPFELLRLDPRAAPFYPPRDSAYPGSRSYSEVEAIVIKATEDLRSELWPRKGQLEPGSTAERVVFASYLVGAMLIDDTARNAYMELVQPNLGGWVRTVKAVDGLCGGMWRTMEWED</sequence>
<name>A0A066XYF9_COLSU</name>
<keyword evidence="2" id="KW-1185">Reference proteome</keyword>
<reference evidence="2" key="1">
    <citation type="journal article" date="2014" name="Genome Announc.">
        <title>Draft genome sequence of Colletotrichum sublineola, a destructive pathogen of cultivated sorghum.</title>
        <authorList>
            <person name="Baroncelli R."/>
            <person name="Sanz-Martin J.M."/>
            <person name="Rech G.E."/>
            <person name="Sukno S.A."/>
            <person name="Thon M.R."/>
        </authorList>
    </citation>
    <scope>NUCLEOTIDE SEQUENCE [LARGE SCALE GENOMIC DNA]</scope>
    <source>
        <strain evidence="2">TX430BB</strain>
    </source>
</reference>
<evidence type="ECO:0000313" key="1">
    <source>
        <dbReference type="EMBL" id="KDN70821.1"/>
    </source>
</evidence>
<dbReference type="HOGENOM" id="CLU_1421339_0_0_1"/>
<dbReference type="OrthoDB" id="10359283at2759"/>
<protein>
    <submittedName>
        <fullName evidence="1">Uncharacterized protein</fullName>
    </submittedName>
</protein>
<comment type="caution">
    <text evidence="1">The sequence shown here is derived from an EMBL/GenBank/DDBJ whole genome shotgun (WGS) entry which is preliminary data.</text>
</comment>
<evidence type="ECO:0000313" key="2">
    <source>
        <dbReference type="Proteomes" id="UP000027238"/>
    </source>
</evidence>
<gene>
    <name evidence="1" type="ORF">CSUB01_10890</name>
</gene>
<dbReference type="AlphaFoldDB" id="A0A066XYF9"/>
<dbReference type="Proteomes" id="UP000027238">
    <property type="component" value="Unassembled WGS sequence"/>
</dbReference>
<proteinExistence type="predicted"/>
<organism evidence="1 2">
    <name type="scientific">Colletotrichum sublineola</name>
    <name type="common">Sorghum anthracnose fungus</name>
    <dbReference type="NCBI Taxonomy" id="1173701"/>
    <lineage>
        <taxon>Eukaryota</taxon>
        <taxon>Fungi</taxon>
        <taxon>Dikarya</taxon>
        <taxon>Ascomycota</taxon>
        <taxon>Pezizomycotina</taxon>
        <taxon>Sordariomycetes</taxon>
        <taxon>Hypocreomycetidae</taxon>
        <taxon>Glomerellales</taxon>
        <taxon>Glomerellaceae</taxon>
        <taxon>Colletotrichum</taxon>
        <taxon>Colletotrichum graminicola species complex</taxon>
    </lineage>
</organism>
<accession>A0A066XYF9</accession>